<evidence type="ECO:0000313" key="2">
    <source>
        <dbReference type="EMBL" id="CAA9585468.1"/>
    </source>
</evidence>
<organism evidence="2">
    <name type="scientific">uncultured Thermomicrobiales bacterium</name>
    <dbReference type="NCBI Taxonomy" id="1645740"/>
    <lineage>
        <taxon>Bacteria</taxon>
        <taxon>Pseudomonadati</taxon>
        <taxon>Thermomicrobiota</taxon>
        <taxon>Thermomicrobia</taxon>
        <taxon>Thermomicrobiales</taxon>
        <taxon>environmental samples</taxon>
    </lineage>
</organism>
<feature type="non-terminal residue" evidence="2">
    <location>
        <position position="1"/>
    </location>
</feature>
<accession>A0A6J4VUN1</accession>
<reference evidence="2" key="1">
    <citation type="submission" date="2020-02" db="EMBL/GenBank/DDBJ databases">
        <authorList>
            <person name="Meier V. D."/>
        </authorList>
    </citation>
    <scope>NUCLEOTIDE SEQUENCE</scope>
    <source>
        <strain evidence="2">AVDCRST_MAG19</strain>
    </source>
</reference>
<feature type="compositionally biased region" description="Basic residues" evidence="1">
    <location>
        <begin position="330"/>
        <end position="363"/>
    </location>
</feature>
<feature type="region of interest" description="Disordered" evidence="1">
    <location>
        <begin position="233"/>
        <end position="254"/>
    </location>
</feature>
<feature type="compositionally biased region" description="Basic and acidic residues" evidence="1">
    <location>
        <begin position="364"/>
        <end position="380"/>
    </location>
</feature>
<feature type="compositionally biased region" description="Pro residues" evidence="1">
    <location>
        <begin position="23"/>
        <end position="36"/>
    </location>
</feature>
<feature type="region of interest" description="Disordered" evidence="1">
    <location>
        <begin position="286"/>
        <end position="391"/>
    </location>
</feature>
<feature type="region of interest" description="Disordered" evidence="1">
    <location>
        <begin position="1"/>
        <end position="152"/>
    </location>
</feature>
<name>A0A6J4VUN1_9BACT</name>
<gene>
    <name evidence="2" type="ORF">AVDCRST_MAG19-4523</name>
</gene>
<feature type="compositionally biased region" description="Basic residues" evidence="1">
    <location>
        <begin position="304"/>
        <end position="321"/>
    </location>
</feature>
<sequence>QGRGRRRRRSVEDHGVGGVAPGRSPPPPGARRPVPPPRDRSLSLRAGPGQPPTHRRAADPDARGRRGCGHPCHGVPTPPRLSGTALRAGSLDPAPRCRRAPPSSRRREGSATATWGGRDRRALGWHGGTSRQPTTDNPPLMAPGRTGGAPMTARAELRSALRLRLEDAGPSPLGNDATLEDALAGAIRAHGARFPKEVVVAAPVAAGATRTAVPGAAIDPARIVRVLDGSGAAVPGADATEDDGGSAPAGGQAGGQAWRWWDETLILRHLAAALWRIELLALAPRRPTTRPRPPAGRRGDRPRPCRRRPLSPRDRGRRPRLPLRCPLLPRPRRARRGRPHLRRAPPRCQLRPRRPRRTGRGHGRKEEAETDRRRSQDGPHPRTLPLGGRGR</sequence>
<evidence type="ECO:0000256" key="1">
    <source>
        <dbReference type="SAM" id="MobiDB-lite"/>
    </source>
</evidence>
<proteinExistence type="predicted"/>
<protein>
    <submittedName>
        <fullName evidence="2">Uncharacterized protein</fullName>
    </submittedName>
</protein>
<dbReference type="EMBL" id="CADCWL010000251">
    <property type="protein sequence ID" value="CAA9585468.1"/>
    <property type="molecule type" value="Genomic_DNA"/>
</dbReference>
<dbReference type="AlphaFoldDB" id="A0A6J4VUN1"/>